<accession>A0A6A6R1F1</accession>
<dbReference type="PANTHER" id="PTHR28065">
    <property type="entry name" value="FREQUENIN"/>
    <property type="match status" value="1"/>
</dbReference>
<evidence type="ECO:0000259" key="2">
    <source>
        <dbReference type="Pfam" id="PF13259"/>
    </source>
</evidence>
<dbReference type="EMBL" id="MU004186">
    <property type="protein sequence ID" value="KAF2497760.1"/>
    <property type="molecule type" value="Genomic_DNA"/>
</dbReference>
<keyword evidence="4" id="KW-1185">Reference proteome</keyword>
<evidence type="ECO:0000313" key="3">
    <source>
        <dbReference type="EMBL" id="KAF2497760.1"/>
    </source>
</evidence>
<evidence type="ECO:0000256" key="1">
    <source>
        <dbReference type="SAM" id="MobiDB-lite"/>
    </source>
</evidence>
<dbReference type="Proteomes" id="UP000799750">
    <property type="component" value="Unassembled WGS sequence"/>
</dbReference>
<organism evidence="3 4">
    <name type="scientific">Lophium mytilinum</name>
    <dbReference type="NCBI Taxonomy" id="390894"/>
    <lineage>
        <taxon>Eukaryota</taxon>
        <taxon>Fungi</taxon>
        <taxon>Dikarya</taxon>
        <taxon>Ascomycota</taxon>
        <taxon>Pezizomycotina</taxon>
        <taxon>Dothideomycetes</taxon>
        <taxon>Pleosporomycetidae</taxon>
        <taxon>Mytilinidiales</taxon>
        <taxon>Mytilinidiaceae</taxon>
        <taxon>Lophium</taxon>
    </lineage>
</organism>
<feature type="region of interest" description="Disordered" evidence="1">
    <location>
        <begin position="43"/>
        <end position="76"/>
    </location>
</feature>
<reference evidence="3" key="1">
    <citation type="journal article" date="2020" name="Stud. Mycol.">
        <title>101 Dothideomycetes genomes: a test case for predicting lifestyles and emergence of pathogens.</title>
        <authorList>
            <person name="Haridas S."/>
            <person name="Albert R."/>
            <person name="Binder M."/>
            <person name="Bloem J."/>
            <person name="Labutti K."/>
            <person name="Salamov A."/>
            <person name="Andreopoulos B."/>
            <person name="Baker S."/>
            <person name="Barry K."/>
            <person name="Bills G."/>
            <person name="Bluhm B."/>
            <person name="Cannon C."/>
            <person name="Castanera R."/>
            <person name="Culley D."/>
            <person name="Daum C."/>
            <person name="Ezra D."/>
            <person name="Gonzalez J."/>
            <person name="Henrissat B."/>
            <person name="Kuo A."/>
            <person name="Liang C."/>
            <person name="Lipzen A."/>
            <person name="Lutzoni F."/>
            <person name="Magnuson J."/>
            <person name="Mondo S."/>
            <person name="Nolan M."/>
            <person name="Ohm R."/>
            <person name="Pangilinan J."/>
            <person name="Park H.-J."/>
            <person name="Ramirez L."/>
            <person name="Alfaro M."/>
            <person name="Sun H."/>
            <person name="Tritt A."/>
            <person name="Yoshinaga Y."/>
            <person name="Zwiers L.-H."/>
            <person name="Turgeon B."/>
            <person name="Goodwin S."/>
            <person name="Spatafora J."/>
            <person name="Crous P."/>
            <person name="Grigoriev I."/>
        </authorList>
    </citation>
    <scope>NUCLEOTIDE SEQUENCE</scope>
    <source>
        <strain evidence="3">CBS 269.34</strain>
    </source>
</reference>
<dbReference type="InterPro" id="IPR025124">
    <property type="entry name" value="Gag1-like_clamp"/>
</dbReference>
<feature type="compositionally biased region" description="Basic and acidic residues" evidence="1">
    <location>
        <begin position="251"/>
        <end position="260"/>
    </location>
</feature>
<dbReference type="OrthoDB" id="5422958at2759"/>
<name>A0A6A6R1F1_9PEZI</name>
<dbReference type="Pfam" id="PF13259">
    <property type="entry name" value="clamp_Gag1-like"/>
    <property type="match status" value="1"/>
</dbReference>
<dbReference type="PANTHER" id="PTHR28065:SF1">
    <property type="entry name" value="DUF4050 DOMAIN-CONTAINING PROTEIN"/>
    <property type="match status" value="1"/>
</dbReference>
<feature type="region of interest" description="Disordered" evidence="1">
    <location>
        <begin position="224"/>
        <end position="265"/>
    </location>
</feature>
<dbReference type="InterPro" id="IPR053274">
    <property type="entry name" value="Fluconazole_resistance"/>
</dbReference>
<gene>
    <name evidence="3" type="ORF">BU16DRAFT_482992</name>
</gene>
<protein>
    <recommendedName>
        <fullName evidence="2">Gag1-like clamp domain-containing protein</fullName>
    </recommendedName>
</protein>
<feature type="non-terminal residue" evidence="3">
    <location>
        <position position="286"/>
    </location>
</feature>
<dbReference type="AlphaFoldDB" id="A0A6A6R1F1"/>
<feature type="domain" description="Gag1-like clamp" evidence="2">
    <location>
        <begin position="70"/>
        <end position="230"/>
    </location>
</feature>
<proteinExistence type="predicted"/>
<evidence type="ECO:0000313" key="4">
    <source>
        <dbReference type="Proteomes" id="UP000799750"/>
    </source>
</evidence>
<sequence length="286" mass="31748">MESNQTAAREARRFLTNRVRDDWAWPDAPAAWSHSDEEVRGALDFREREYGTTSGSDEDTDPAAGAGDNPYKFDSPDSIAVAVETKLESRKRKRREVLAEEMAWNEGVACFVQRRDAWTGAAAVQKYGARKHSASDQLELFDLELDGSFVSAETKHTPPVAPPEPSAESLVPIARPLLKHNPIRDSISSKIYPDIYNKVVVTSRTPSVPINLTDMTRALVQGWKDNGEWPPKAGPLDPLPGGRRRVSSLLKKGDSKHGDDDFLANHPHVKRGVESVKKIFRMSGSH</sequence>